<dbReference type="PROSITE" id="PS50213">
    <property type="entry name" value="FAS1"/>
    <property type="match status" value="2"/>
</dbReference>
<dbReference type="PROSITE" id="PS51257">
    <property type="entry name" value="PROKAR_LIPOPROTEIN"/>
    <property type="match status" value="1"/>
</dbReference>
<dbReference type="PANTHER" id="PTHR10900:SF77">
    <property type="entry name" value="FI19380P1"/>
    <property type="match status" value="1"/>
</dbReference>
<dbReference type="OrthoDB" id="659398at2"/>
<dbReference type="Pfam" id="PF02469">
    <property type="entry name" value="Fasciclin"/>
    <property type="match status" value="1"/>
</dbReference>
<accession>A0A4U1C016</accession>
<reference evidence="2 3" key="1">
    <citation type="submission" date="2019-04" db="EMBL/GenBank/DDBJ databases">
        <title>Pedobacter sp. AR-3-17 sp. nov., isolated from Arctic soil.</title>
        <authorList>
            <person name="Dahal R.H."/>
            <person name="Kim D.-U."/>
        </authorList>
    </citation>
    <scope>NUCLEOTIDE SEQUENCE [LARGE SCALE GENOMIC DNA]</scope>
    <source>
        <strain evidence="2 3">AR-3-17</strain>
    </source>
</reference>
<dbReference type="PANTHER" id="PTHR10900">
    <property type="entry name" value="PERIOSTIN-RELATED"/>
    <property type="match status" value="1"/>
</dbReference>
<feature type="domain" description="FAS1" evidence="1">
    <location>
        <begin position="36"/>
        <end position="247"/>
    </location>
</feature>
<dbReference type="Proteomes" id="UP000308181">
    <property type="component" value="Unassembled WGS sequence"/>
</dbReference>
<name>A0A4U1C016_9SPHI</name>
<keyword evidence="3" id="KW-1185">Reference proteome</keyword>
<dbReference type="AlphaFoldDB" id="A0A4U1C016"/>
<dbReference type="Gene3D" id="2.30.180.10">
    <property type="entry name" value="FAS1 domain"/>
    <property type="match status" value="2"/>
</dbReference>
<sequence>MSRISKVYYLILLSAIILSGCKKEISSFYDRPENLGPPIYQQLESRGNFKHLLAAIDKAGYKEILGGTGWWTFFAPTDLAFEKFYQANNINGDSGLSDSLATAIVKYSLVYNSYRDDQLSTFQSADGLDINSGLAFKRKTAYYDWVQEKGDANHRKIIATNRNVSTARSGNVTTNVSNYIDGDNNNKYIPYFTSLFLSTNNLTSTDYKAFYPDANYTGFNVLDAAVDENNKNIAAENGMIHVIDKVILPLPNLDQYIKSQAAYSDFAKLLDSLKYYSANAYITNKYRIATGSNDSVYVKAYSGQLAFSPNNEHYQVPGLTSFSNTLSQRQSYSMLAPTNAALQAYRAKILKKYGNTFFGTTPLSILIDFLNSHLWGEALWPSQFKTKENYSLENTTLELSNASDKKILSNGIFYGVDKANEANVFRTVFGVPYLDPATSLTHLGFNDLSTGIKAYVIQPGVRQTILVMPNSVLQSAGWRYNESSAGSSTTVWGYKSPTATSYSHGLIYRENILRMFSTGILLTPSAELNSFAGVGGIIETKSGDYIKYKNGKIQTSGTIETGVDINVSSPDFSSINGNVFYLDKTLSFTEKNVGQQIENLKDLYPSSYASFYWFLFNGGPSIYNKTSKAISGVNTGTDNKYTILVPDNAAIAQAIKDGLLPGNVTTGALPTSAPTNQVQLDLIRKFILYHIIQSESIASDGKKSDNFITMLQTETGGVTLLNVLNQPGNLLITDKKMRTATVKENESNQLGNRSIIHSINKYLNYNN</sequence>
<proteinExistence type="predicted"/>
<dbReference type="RefSeq" id="WP_136827117.1">
    <property type="nucleotide sequence ID" value="NZ_SWBP01000005.1"/>
</dbReference>
<dbReference type="InterPro" id="IPR050904">
    <property type="entry name" value="Adhesion/Biosynth-related"/>
</dbReference>
<comment type="caution">
    <text evidence="2">The sequence shown here is derived from an EMBL/GenBank/DDBJ whole genome shotgun (WGS) entry which is preliminary data.</text>
</comment>
<evidence type="ECO:0000313" key="2">
    <source>
        <dbReference type="EMBL" id="TKB96250.1"/>
    </source>
</evidence>
<dbReference type="GO" id="GO:0005615">
    <property type="term" value="C:extracellular space"/>
    <property type="evidence" value="ECO:0007669"/>
    <property type="project" value="TreeGrafter"/>
</dbReference>
<dbReference type="InterPro" id="IPR036378">
    <property type="entry name" value="FAS1_dom_sf"/>
</dbReference>
<dbReference type="InterPro" id="IPR000782">
    <property type="entry name" value="FAS1_domain"/>
</dbReference>
<feature type="domain" description="FAS1" evidence="1">
    <location>
        <begin position="596"/>
        <end position="763"/>
    </location>
</feature>
<dbReference type="SUPFAM" id="SSF82153">
    <property type="entry name" value="FAS1 domain"/>
    <property type="match status" value="3"/>
</dbReference>
<evidence type="ECO:0000313" key="3">
    <source>
        <dbReference type="Proteomes" id="UP000308181"/>
    </source>
</evidence>
<evidence type="ECO:0000259" key="1">
    <source>
        <dbReference type="PROSITE" id="PS50213"/>
    </source>
</evidence>
<organism evidence="2 3">
    <name type="scientific">Pedobacter cryophilus</name>
    <dbReference type="NCBI Taxonomy" id="2571271"/>
    <lineage>
        <taxon>Bacteria</taxon>
        <taxon>Pseudomonadati</taxon>
        <taxon>Bacteroidota</taxon>
        <taxon>Sphingobacteriia</taxon>
        <taxon>Sphingobacteriales</taxon>
        <taxon>Sphingobacteriaceae</taxon>
        <taxon>Pedobacter</taxon>
    </lineage>
</organism>
<dbReference type="EMBL" id="SWBP01000005">
    <property type="protein sequence ID" value="TKB96250.1"/>
    <property type="molecule type" value="Genomic_DNA"/>
</dbReference>
<protein>
    <recommendedName>
        <fullName evidence="1">FAS1 domain-containing protein</fullName>
    </recommendedName>
</protein>
<gene>
    <name evidence="2" type="ORF">FA046_13765</name>
</gene>